<feature type="compositionally biased region" description="Polar residues" evidence="1">
    <location>
        <begin position="1"/>
        <end position="14"/>
    </location>
</feature>
<sequence>MEEVSSSSKSNLTNEEQECKDHFKSTHFRDSEGRYVVRLPFRKSTELLGDSKAKALRMLSPLLKKFQTDSILQQAYTMFLSYYETLNHMLPVDKSNESKHSYYLPHHGVIRESSVSTKLRVVFNALSLTSVGVSLNDVLHNGENFKQNFLMF</sequence>
<dbReference type="KEGG" id="ccal:108629922"/>
<dbReference type="PANTHER" id="PTHR47331">
    <property type="entry name" value="PHD-TYPE DOMAIN-CONTAINING PROTEIN"/>
    <property type="match status" value="1"/>
</dbReference>
<evidence type="ECO:0000313" key="2">
    <source>
        <dbReference type="Proteomes" id="UP000694925"/>
    </source>
</evidence>
<dbReference type="PANTHER" id="PTHR47331:SF5">
    <property type="entry name" value="RIBONUCLEASE H"/>
    <property type="match status" value="1"/>
</dbReference>
<dbReference type="Proteomes" id="UP000694925">
    <property type="component" value="Unplaced"/>
</dbReference>
<gene>
    <name evidence="3" type="primary">LOC108629922</name>
</gene>
<protein>
    <submittedName>
        <fullName evidence="3">Uncharacterized protein LOC108629922</fullName>
    </submittedName>
</protein>
<keyword evidence="2" id="KW-1185">Reference proteome</keyword>
<name>A0AAJ7NCC9_9HYME</name>
<dbReference type="RefSeq" id="XP_017888372.1">
    <property type="nucleotide sequence ID" value="XM_018032883.1"/>
</dbReference>
<proteinExistence type="predicted"/>
<feature type="region of interest" description="Disordered" evidence="1">
    <location>
        <begin position="1"/>
        <end position="24"/>
    </location>
</feature>
<dbReference type="GeneID" id="108629922"/>
<reference evidence="3" key="1">
    <citation type="submission" date="2025-08" db="UniProtKB">
        <authorList>
            <consortium name="RefSeq"/>
        </authorList>
    </citation>
    <scope>IDENTIFICATION</scope>
    <source>
        <tissue evidence="3">Whole body</tissue>
    </source>
</reference>
<organism evidence="2 3">
    <name type="scientific">Ceratina calcarata</name>
    <dbReference type="NCBI Taxonomy" id="156304"/>
    <lineage>
        <taxon>Eukaryota</taxon>
        <taxon>Metazoa</taxon>
        <taxon>Ecdysozoa</taxon>
        <taxon>Arthropoda</taxon>
        <taxon>Hexapoda</taxon>
        <taxon>Insecta</taxon>
        <taxon>Pterygota</taxon>
        <taxon>Neoptera</taxon>
        <taxon>Endopterygota</taxon>
        <taxon>Hymenoptera</taxon>
        <taxon>Apocrita</taxon>
        <taxon>Aculeata</taxon>
        <taxon>Apoidea</taxon>
        <taxon>Anthophila</taxon>
        <taxon>Apidae</taxon>
        <taxon>Ceratina</taxon>
        <taxon>Zadontomerus</taxon>
    </lineage>
</organism>
<accession>A0AAJ7NCC9</accession>
<evidence type="ECO:0000256" key="1">
    <source>
        <dbReference type="SAM" id="MobiDB-lite"/>
    </source>
</evidence>
<dbReference type="AlphaFoldDB" id="A0AAJ7NCC9"/>
<evidence type="ECO:0000313" key="3">
    <source>
        <dbReference type="RefSeq" id="XP_017888372.1"/>
    </source>
</evidence>